<evidence type="ECO:0000313" key="6">
    <source>
        <dbReference type="EMBL" id="CBZ40891.1"/>
    </source>
</evidence>
<feature type="region of interest" description="Disordered" evidence="4">
    <location>
        <begin position="359"/>
        <end position="397"/>
    </location>
</feature>
<feature type="compositionally biased region" description="Basic and acidic residues" evidence="4">
    <location>
        <begin position="416"/>
        <end position="438"/>
    </location>
</feature>
<dbReference type="SUPFAM" id="SSF52540">
    <property type="entry name" value="P-loop containing nucleoside triphosphate hydrolases"/>
    <property type="match status" value="1"/>
</dbReference>
<feature type="compositionally biased region" description="Basic and acidic residues" evidence="4">
    <location>
        <begin position="362"/>
        <end position="378"/>
    </location>
</feature>
<dbReference type="AlphaFoldDB" id="F0V2L0"/>
<comment type="function">
    <text evidence="3">DNA polymerase III is a complex, multichain enzyme responsible for most of the replicative synthesis in bacteria. This DNA polymerase also exhibits 3' to 5' exonuclease activity.</text>
</comment>
<comment type="similarity">
    <text evidence="3">Belongs to the DnaX/STICHEL family.</text>
</comment>
<organism evidence="6 7">
    <name type="scientific">Mycoplasma suis (strain KI_3806)</name>
    <dbReference type="NCBI Taxonomy" id="708248"/>
    <lineage>
        <taxon>Bacteria</taxon>
        <taxon>Bacillati</taxon>
        <taxon>Mycoplasmatota</taxon>
        <taxon>Mollicutes</taxon>
        <taxon>Mycoplasmataceae</taxon>
        <taxon>Mycoplasma</taxon>
    </lineage>
</organism>
<dbReference type="Gene3D" id="3.40.50.300">
    <property type="entry name" value="P-loop containing nucleotide triphosphate hydrolases"/>
    <property type="match status" value="1"/>
</dbReference>
<evidence type="ECO:0000256" key="3">
    <source>
        <dbReference type="RuleBase" id="RU364063"/>
    </source>
</evidence>
<dbReference type="SMART" id="SM00382">
    <property type="entry name" value="AAA"/>
    <property type="match status" value="1"/>
</dbReference>
<keyword evidence="3" id="KW-0067">ATP-binding</keyword>
<dbReference type="InterPro" id="IPR027417">
    <property type="entry name" value="P-loop_NTPase"/>
</dbReference>
<comment type="subunit">
    <text evidence="3">DNA polymerase III contains a core (composed of alpha, epsilon and theta chains) that associates with a tau subunit. This core dimerizes to form the POLIII' complex. PolIII' associates with the gamma complex (composed of gamma, delta, delta', psi and chi chains) and with the beta chain to form the complete DNA polymerase III complex.</text>
</comment>
<keyword evidence="1 3" id="KW-0239">DNA-directed DNA polymerase</keyword>
<evidence type="ECO:0000256" key="4">
    <source>
        <dbReference type="SAM" id="MobiDB-lite"/>
    </source>
</evidence>
<dbReference type="Proteomes" id="UP000008645">
    <property type="component" value="Chromosome"/>
</dbReference>
<evidence type="ECO:0000259" key="5">
    <source>
        <dbReference type="SMART" id="SM00382"/>
    </source>
</evidence>
<keyword evidence="3" id="KW-0235">DNA replication</keyword>
<dbReference type="KEGG" id="msk:MSUIS_07980"/>
<dbReference type="InterPro" id="IPR012763">
    <property type="entry name" value="DNA_pol_III_sug/sutau_N"/>
</dbReference>
<dbReference type="GO" id="GO:0009360">
    <property type="term" value="C:DNA polymerase III complex"/>
    <property type="evidence" value="ECO:0007669"/>
    <property type="project" value="InterPro"/>
</dbReference>
<name>F0V2L0_MYCS3</name>
<reference evidence="6 7" key="1">
    <citation type="journal article" date="2011" name="J. Bacteriol.">
        <title>Complete genome sequence of the hemotrophic Mycoplasma suis strain KI3806.</title>
        <authorList>
            <person name="Oehlerking J."/>
            <person name="Kube M."/>
            <person name="Felder K.M."/>
            <person name="Matter D."/>
            <person name="Wittenbrink M.M."/>
            <person name="Schwarzenbach S."/>
            <person name="Kramer M.M."/>
            <person name="Hoelzle K."/>
            <person name="Hoelzle L.E."/>
        </authorList>
    </citation>
    <scope>NUCLEOTIDE SEQUENCE [LARGE SCALE GENOMIC DNA]</scope>
    <source>
        <strain evidence="7">KI_3806</strain>
    </source>
</reference>
<keyword evidence="3 6" id="KW-0808">Transferase</keyword>
<dbReference type="EC" id="2.7.7.7" evidence="3"/>
<feature type="compositionally biased region" description="Low complexity" evidence="4">
    <location>
        <begin position="381"/>
        <end position="391"/>
    </location>
</feature>
<feature type="domain" description="AAA+ ATPase" evidence="5">
    <location>
        <begin position="33"/>
        <end position="176"/>
    </location>
</feature>
<feature type="region of interest" description="Disordered" evidence="4">
    <location>
        <begin position="412"/>
        <end position="463"/>
    </location>
</feature>
<evidence type="ECO:0000313" key="7">
    <source>
        <dbReference type="Proteomes" id="UP000008645"/>
    </source>
</evidence>
<dbReference type="RefSeq" id="WP_013609489.1">
    <property type="nucleotide sequence ID" value="NC_015153.1"/>
</dbReference>
<dbReference type="GO" id="GO:0005524">
    <property type="term" value="F:ATP binding"/>
    <property type="evidence" value="ECO:0007669"/>
    <property type="project" value="UniProtKB-KW"/>
</dbReference>
<dbReference type="InterPro" id="IPR003593">
    <property type="entry name" value="AAA+_ATPase"/>
</dbReference>
<protein>
    <recommendedName>
        <fullName evidence="3">DNA polymerase III subunit gamma/tau</fullName>
        <ecNumber evidence="3">2.7.7.7</ecNumber>
    </recommendedName>
</protein>
<dbReference type="PANTHER" id="PTHR11669:SF0">
    <property type="entry name" value="PROTEIN STICHEL-LIKE 2"/>
    <property type="match status" value="1"/>
</dbReference>
<evidence type="ECO:0000256" key="1">
    <source>
        <dbReference type="ARBA" id="ARBA00022932"/>
    </source>
</evidence>
<feature type="compositionally biased region" description="Low complexity" evidence="4">
    <location>
        <begin position="444"/>
        <end position="456"/>
    </location>
</feature>
<dbReference type="CDD" id="cd00009">
    <property type="entry name" value="AAA"/>
    <property type="match status" value="1"/>
</dbReference>
<keyword evidence="3 6" id="KW-0548">Nucleotidyltransferase</keyword>
<dbReference type="Pfam" id="PF13177">
    <property type="entry name" value="DNA_pol3_delta2"/>
    <property type="match status" value="1"/>
</dbReference>
<sequence>MLYNKYRPQFFRELVGQEFSKKLLINILKQKADVHSFLFYGPNGTGKTTSARLFSRAINCENFLEGEDICGKCEACKISREEGCTDIIEIDGATNNGVEFIREFIKNNAIYPPLLLKKKIYLIDEAHCLSIQAWNSLLKIIEEPPSHLILIFLTTEIHKIIPTILSRCQKLLFSPLEENTLISFLEKISSLENKETKKELLKKIFEESNGSVRESLVLLEKTFINQKSDKEELIENLEGIETISLELLNLILKSNYSESLAKLSENLSSSTKIFEIILDRLLELSFYSMSSFSKELLVKLNEQQAEEFLKLNPNLSSMINFLAPTLSKNSKSTLKSSQFAKFVLLNLLHANLKESLPPQKEVTLKEENTSLKNSESKKNKNITSTSTTPTEVAGKEKEVKVNKLVPQQVSIEATSQEEKKELKKSEEEKEEKIVEQKVNDVQQSETTTSESNSPEEGSAEESTEQLIDKEIGIDLPDMNQISNYNILKFISSDFPKFQFIEKLLGEEDIVDILNECNKEIGKKRFSILKKYIDNSESSNFLIAEIIKKINSKYELICSEKGCLVTFSNNLDSEFFNLKIRLSQVKEELNKLIGESINWIGISISDLTKAVKKNNKKKDPTKNYLITSSKKKKDILLLEEIKKIFSSIED</sequence>
<dbReference type="EMBL" id="FQ790233">
    <property type="protein sequence ID" value="CBZ40891.1"/>
    <property type="molecule type" value="Genomic_DNA"/>
</dbReference>
<dbReference type="NCBIfam" id="TIGR02397">
    <property type="entry name" value="dnaX_nterm"/>
    <property type="match status" value="1"/>
</dbReference>
<accession>F0V2L0</accession>
<dbReference type="GO" id="GO:0003887">
    <property type="term" value="F:DNA-directed DNA polymerase activity"/>
    <property type="evidence" value="ECO:0007669"/>
    <property type="project" value="UniProtKB-KW"/>
</dbReference>
<proteinExistence type="inferred from homology"/>
<evidence type="ECO:0000256" key="2">
    <source>
        <dbReference type="ARBA" id="ARBA00049244"/>
    </source>
</evidence>
<keyword evidence="3" id="KW-0547">Nucleotide-binding</keyword>
<dbReference type="InterPro" id="IPR050238">
    <property type="entry name" value="DNA_Rep/Repair_Clamp_Loader"/>
</dbReference>
<dbReference type="PANTHER" id="PTHR11669">
    <property type="entry name" value="REPLICATION FACTOR C / DNA POLYMERASE III GAMMA-TAU SUBUNIT"/>
    <property type="match status" value="1"/>
</dbReference>
<gene>
    <name evidence="6" type="primary">dnaZX</name>
    <name evidence="3" type="synonym">dnaX</name>
    <name evidence="6" type="ORF">MSUIS_07980</name>
</gene>
<dbReference type="GO" id="GO:0006261">
    <property type="term" value="P:DNA-templated DNA replication"/>
    <property type="evidence" value="ECO:0007669"/>
    <property type="project" value="TreeGrafter"/>
</dbReference>
<dbReference type="OrthoDB" id="9810148at2"/>
<dbReference type="HOGENOM" id="CLU_006229_0_3_14"/>
<comment type="catalytic activity">
    <reaction evidence="2 3">
        <text>DNA(n) + a 2'-deoxyribonucleoside 5'-triphosphate = DNA(n+1) + diphosphate</text>
        <dbReference type="Rhea" id="RHEA:22508"/>
        <dbReference type="Rhea" id="RHEA-COMP:17339"/>
        <dbReference type="Rhea" id="RHEA-COMP:17340"/>
        <dbReference type="ChEBI" id="CHEBI:33019"/>
        <dbReference type="ChEBI" id="CHEBI:61560"/>
        <dbReference type="ChEBI" id="CHEBI:173112"/>
        <dbReference type="EC" id="2.7.7.7"/>
    </reaction>
</comment>